<comment type="caution">
    <text evidence="1">The sequence shown here is derived from an EMBL/GenBank/DDBJ whole genome shotgun (WGS) entry which is preliminary data.</text>
</comment>
<accession>A9CXW5</accession>
<proteinExistence type="predicted"/>
<organism evidence="1 2">
    <name type="scientific">Shewanella benthica KT99</name>
    <dbReference type="NCBI Taxonomy" id="314608"/>
    <lineage>
        <taxon>Bacteria</taxon>
        <taxon>Pseudomonadati</taxon>
        <taxon>Pseudomonadota</taxon>
        <taxon>Gammaproteobacteria</taxon>
        <taxon>Alteromonadales</taxon>
        <taxon>Shewanellaceae</taxon>
        <taxon>Shewanella</taxon>
    </lineage>
</organism>
<evidence type="ECO:0000313" key="1">
    <source>
        <dbReference type="EMBL" id="EDQ02354.1"/>
    </source>
</evidence>
<dbReference type="Proteomes" id="UP000005839">
    <property type="component" value="Unassembled WGS sequence"/>
</dbReference>
<keyword evidence="2" id="KW-1185">Reference proteome</keyword>
<reference evidence="1 2" key="1">
    <citation type="submission" date="2007-10" db="EMBL/GenBank/DDBJ databases">
        <authorList>
            <person name="Yayanos A."/>
            <person name="Ferriera S."/>
            <person name="Johnson J."/>
            <person name="Kravitz S."/>
            <person name="Halpern A."/>
            <person name="Remington K."/>
            <person name="Beeson K."/>
            <person name="Tran B."/>
            <person name="Rogers Y.-H."/>
            <person name="Friedman R."/>
            <person name="Venter J.C."/>
        </authorList>
    </citation>
    <scope>NUCLEOTIDE SEQUENCE [LARGE SCALE GENOMIC DNA]</scope>
    <source>
        <strain evidence="1 2">KT99</strain>
    </source>
</reference>
<gene>
    <name evidence="1" type="ORF">KT99_02537</name>
</gene>
<evidence type="ECO:0000313" key="2">
    <source>
        <dbReference type="Proteomes" id="UP000005839"/>
    </source>
</evidence>
<name>A9CXW5_9GAMM</name>
<sequence>MPLAGIEGDIEKYHKVLACYKKLTYLDNLVCEQLTDGHILEAFRGAVKAASDSFTI</sequence>
<protein>
    <submittedName>
        <fullName evidence="1">Uncharacterized protein</fullName>
    </submittedName>
</protein>
<dbReference type="EMBL" id="ABIC01000003">
    <property type="protein sequence ID" value="EDQ02354.1"/>
    <property type="molecule type" value="Genomic_DNA"/>
</dbReference>
<dbReference type="AlphaFoldDB" id="A9CXW5"/>